<organism evidence="5 6">
    <name type="scientific">Terrimicrobium sacchariphilum</name>
    <dbReference type="NCBI Taxonomy" id="690879"/>
    <lineage>
        <taxon>Bacteria</taxon>
        <taxon>Pseudomonadati</taxon>
        <taxon>Verrucomicrobiota</taxon>
        <taxon>Terrimicrobiia</taxon>
        <taxon>Terrimicrobiales</taxon>
        <taxon>Terrimicrobiaceae</taxon>
        <taxon>Terrimicrobium</taxon>
    </lineage>
</organism>
<dbReference type="EMBL" id="BDCO01000003">
    <property type="protein sequence ID" value="GAT35576.1"/>
    <property type="molecule type" value="Genomic_DNA"/>
</dbReference>
<accession>A0A146GGP7</accession>
<gene>
    <name evidence="5" type="ORF">TSACC_3647</name>
</gene>
<dbReference type="InterPro" id="IPR003593">
    <property type="entry name" value="AAA+_ATPase"/>
</dbReference>
<evidence type="ECO:0000313" key="6">
    <source>
        <dbReference type="Proteomes" id="UP000076023"/>
    </source>
</evidence>
<dbReference type="AlphaFoldDB" id="A0A146GGP7"/>
<name>A0A146GGP7_TERSA</name>
<comment type="caution">
    <text evidence="5">The sequence shown here is derived from an EMBL/GenBank/DDBJ whole genome shotgun (WGS) entry which is preliminary data.</text>
</comment>
<dbReference type="SUPFAM" id="SSF52540">
    <property type="entry name" value="P-loop containing nucleoside triphosphate hydrolases"/>
    <property type="match status" value="2"/>
</dbReference>
<dbReference type="Pfam" id="PF02374">
    <property type="entry name" value="ArsA_ATPase"/>
    <property type="match status" value="2"/>
</dbReference>
<protein>
    <recommendedName>
        <fullName evidence="3">arsenite-transporting ATPase</fullName>
        <ecNumber evidence="3">7.3.2.7</ecNumber>
    </recommendedName>
</protein>
<evidence type="ECO:0000256" key="2">
    <source>
        <dbReference type="ARBA" id="ARBA00052296"/>
    </source>
</evidence>
<reference evidence="6" key="1">
    <citation type="journal article" date="2017" name="Genome Announc.">
        <title>Draft Genome Sequence of Terrimicrobium sacchariphilum NM-5T, a Facultative Anaerobic Soil Bacterium of the Class Spartobacteria.</title>
        <authorList>
            <person name="Qiu Y.L."/>
            <person name="Tourlousse D.M."/>
            <person name="Matsuura N."/>
            <person name="Ohashi A."/>
            <person name="Sekiguchi Y."/>
        </authorList>
    </citation>
    <scope>NUCLEOTIDE SEQUENCE [LARGE SCALE GENOMIC DNA]</scope>
    <source>
        <strain evidence="6">NM-5</strain>
    </source>
</reference>
<sequence length="670" mass="71919">MAHSGKGPAAMSVDFSDFLSSATRFLFFTGKGGVGKTSLACATAISLADAGRRVLLVSTDPASNLDEVLETPLSHEPRQIPRVPGLFALNIDPQEAARQYREKIIGPMRGILPDAALENMEEQLSGACTMEIAAFDEFSRFLGEPTSTMGYDHVIFDTAPTGHTLRLLTLPKAWTGFFQTNTSGTSCLGPLAGLDQQRSVYEGALKALTNPALASVILVSRAEMAPLREARRTHEELLALGVSNQRLVLNGLFTSSVDGDRIATAMEARGKRALAHFADFLNQLPVCHIPLRPTNLIGLNALRAITGTASDLKAAPEAPVIAMPLFENIGDFLSELEQAGRGIIMTMGKGGVGKTTLAAAIAMELVSRGHAVHLSTTDPAAHLLDTLQGNSQGLAVSRIDPQEETSAYVAQVMETQGAQLDAESRALLAEDLRSPCTEEIAVFRAFARTVAAASDGFVILDTAPTGHTLLLLDTTEAYHRELGRQSRDTIPEDVRTLLPRLRDPDFTRVILVTLPEATPVHEAAQLQDDLRRAGIEPFGWVVNQCLTSLGSNDPVLRHRAINEGPYLAEVTSLAKRSAMITWQAEEPIGSAALASLFATSSPFPFMKTYIYETLPSGCCETPKHYEIKQEEAAPALTRHPETGEAIRRVMIGDQPLAKASSECCGGTGCC</sequence>
<dbReference type="NCBIfam" id="TIGR04291">
    <property type="entry name" value="arsen_driv_ArsA"/>
    <property type="match status" value="1"/>
</dbReference>
<dbReference type="PIRSF" id="PIRSF001327">
    <property type="entry name" value="Arsenical_pump-driving_ATPase"/>
    <property type="match status" value="1"/>
</dbReference>
<evidence type="ECO:0000256" key="1">
    <source>
        <dbReference type="ARBA" id="ARBA00011040"/>
    </source>
</evidence>
<dbReference type="EC" id="7.3.2.7" evidence="3"/>
<dbReference type="InterPro" id="IPR016300">
    <property type="entry name" value="ATPase_ArsA/GET3"/>
</dbReference>
<dbReference type="NCBIfam" id="TIGR00345">
    <property type="entry name" value="GET3_arsA_TRC40"/>
    <property type="match status" value="1"/>
</dbReference>
<dbReference type="STRING" id="690879.TSACC_3647"/>
<evidence type="ECO:0000259" key="4">
    <source>
        <dbReference type="SMART" id="SM00382"/>
    </source>
</evidence>
<feature type="domain" description="AAA+ ATPase" evidence="4">
    <location>
        <begin position="340"/>
        <end position="516"/>
    </location>
</feature>
<dbReference type="GO" id="GO:0016887">
    <property type="term" value="F:ATP hydrolysis activity"/>
    <property type="evidence" value="ECO:0007669"/>
    <property type="project" value="InterPro"/>
</dbReference>
<dbReference type="InterPro" id="IPR025723">
    <property type="entry name" value="ArsA/GET3_ATPase-like"/>
</dbReference>
<dbReference type="Gene3D" id="3.40.50.300">
    <property type="entry name" value="P-loop containing nucleotide triphosphate hydrolases"/>
    <property type="match status" value="2"/>
</dbReference>
<dbReference type="PANTHER" id="PTHR10803">
    <property type="entry name" value="ARSENICAL PUMP-DRIVING ATPASE ARSENITE-TRANSLOCATING ATPASE"/>
    <property type="match status" value="1"/>
</dbReference>
<dbReference type="InterPro" id="IPR027417">
    <property type="entry name" value="P-loop_NTPase"/>
</dbReference>
<dbReference type="GO" id="GO:0015446">
    <property type="term" value="F:ATPase-coupled arsenite transmembrane transporter activity"/>
    <property type="evidence" value="ECO:0007669"/>
    <property type="project" value="UniProtKB-EC"/>
</dbReference>
<dbReference type="Proteomes" id="UP000076023">
    <property type="component" value="Unassembled WGS sequence"/>
</dbReference>
<dbReference type="GO" id="GO:0005524">
    <property type="term" value="F:ATP binding"/>
    <property type="evidence" value="ECO:0007669"/>
    <property type="project" value="InterPro"/>
</dbReference>
<dbReference type="InParanoid" id="A0A146GGP7"/>
<dbReference type="InterPro" id="IPR027541">
    <property type="entry name" value="Ars_ATPase"/>
</dbReference>
<evidence type="ECO:0000313" key="5">
    <source>
        <dbReference type="EMBL" id="GAT35576.1"/>
    </source>
</evidence>
<keyword evidence="6" id="KW-1185">Reference proteome</keyword>
<dbReference type="PANTHER" id="PTHR10803:SF3">
    <property type="entry name" value="ATPASE GET3"/>
    <property type="match status" value="1"/>
</dbReference>
<proteinExistence type="inferred from homology"/>
<dbReference type="SMART" id="SM00382">
    <property type="entry name" value="AAA"/>
    <property type="match status" value="2"/>
</dbReference>
<feature type="domain" description="AAA+ ATPase" evidence="4">
    <location>
        <begin position="22"/>
        <end position="241"/>
    </location>
</feature>
<comment type="catalytic activity">
    <reaction evidence="2">
        <text>arsenite(in) + ATP + H2O = arsenite(out) + ADP + phosphate + H(+)</text>
        <dbReference type="Rhea" id="RHEA:11348"/>
        <dbReference type="ChEBI" id="CHEBI:15377"/>
        <dbReference type="ChEBI" id="CHEBI:15378"/>
        <dbReference type="ChEBI" id="CHEBI:29242"/>
        <dbReference type="ChEBI" id="CHEBI:30616"/>
        <dbReference type="ChEBI" id="CHEBI:43474"/>
        <dbReference type="ChEBI" id="CHEBI:456216"/>
        <dbReference type="EC" id="7.3.2.7"/>
    </reaction>
</comment>
<dbReference type="CDD" id="cd02035">
    <property type="entry name" value="ArsA"/>
    <property type="match status" value="2"/>
</dbReference>
<comment type="similarity">
    <text evidence="1">Belongs to the arsA ATPase family.</text>
</comment>
<evidence type="ECO:0000256" key="3">
    <source>
        <dbReference type="ARBA" id="ARBA00066752"/>
    </source>
</evidence>